<evidence type="ECO:0000256" key="3">
    <source>
        <dbReference type="ARBA" id="ARBA00023006"/>
    </source>
</evidence>
<protein>
    <submittedName>
        <fullName evidence="6">WD repeat domain phosphoinositide-interacting protein 3-like</fullName>
    </submittedName>
</protein>
<feature type="region of interest" description="Disordered" evidence="5">
    <location>
        <begin position="1"/>
        <end position="25"/>
    </location>
</feature>
<comment type="similarity">
    <text evidence="4">Belongs to the WD repeat PROPPIN family.</text>
</comment>
<keyword evidence="3" id="KW-0072">Autophagy</keyword>
<organism evidence="6 7">
    <name type="scientific">Oopsacas minuta</name>
    <dbReference type="NCBI Taxonomy" id="111878"/>
    <lineage>
        <taxon>Eukaryota</taxon>
        <taxon>Metazoa</taxon>
        <taxon>Porifera</taxon>
        <taxon>Hexactinellida</taxon>
        <taxon>Hexasterophora</taxon>
        <taxon>Lyssacinosida</taxon>
        <taxon>Leucopsacidae</taxon>
        <taxon>Oopsacas</taxon>
    </lineage>
</organism>
<dbReference type="Pfam" id="PF21032">
    <property type="entry name" value="PROPPIN"/>
    <property type="match status" value="1"/>
</dbReference>
<keyword evidence="7" id="KW-1185">Reference proteome</keyword>
<keyword evidence="2" id="KW-0677">Repeat</keyword>
<gene>
    <name evidence="6" type="ORF">LOD99_2687</name>
</gene>
<dbReference type="EMBL" id="JAKMXF010000221">
    <property type="protein sequence ID" value="KAI6654808.1"/>
    <property type="molecule type" value="Genomic_DNA"/>
</dbReference>
<dbReference type="GO" id="GO:0006914">
    <property type="term" value="P:autophagy"/>
    <property type="evidence" value="ECO:0007669"/>
    <property type="project" value="UniProtKB-KW"/>
</dbReference>
<comment type="caution">
    <text evidence="6">The sequence shown here is derived from an EMBL/GenBank/DDBJ whole genome shotgun (WGS) entry which is preliminary data.</text>
</comment>
<sequence length="353" mass="38605">MSIRQHPSGGEAGQPPIGGTPPLNSIHFAGFNQNHGCFAIGMENGFRVYNSDPVKEKVRHTFDPPGLGFIEMLFRCNYLALVGRSGSKEEVLNAPNRVVIWDDLQKKEAITLEFSSDVKAVRLRRDRIVVALSKVIKVFTFTQSPIELLTLETGLNERGICVLCPSSSNSILAYPGTEIGKVHIVNLGVLENNSPTIINAHETPVICLALNQEGTNLATASEKGTLVRVFDTGTAKIIHEVRRGTSSANIYCINFSKDSTMLCVSSDHGTVHVFLLSKDSSSQPKTGIFKLMATPRSELSIKMPEHTDRICAFTEDPQGLVVVGLDGSYKKYSIEDLKGGYQEDKTCHLLDLS</sequence>
<evidence type="ECO:0000313" key="7">
    <source>
        <dbReference type="Proteomes" id="UP001165289"/>
    </source>
</evidence>
<dbReference type="InterPro" id="IPR036322">
    <property type="entry name" value="WD40_repeat_dom_sf"/>
</dbReference>
<proteinExistence type="inferred from homology"/>
<reference evidence="6 7" key="1">
    <citation type="journal article" date="2023" name="BMC Biol.">
        <title>The compact genome of the sponge Oopsacas minuta (Hexactinellida) is lacking key metazoan core genes.</title>
        <authorList>
            <person name="Santini S."/>
            <person name="Schenkelaars Q."/>
            <person name="Jourda C."/>
            <person name="Duchesne M."/>
            <person name="Belahbib H."/>
            <person name="Rocher C."/>
            <person name="Selva M."/>
            <person name="Riesgo A."/>
            <person name="Vervoort M."/>
            <person name="Leys S.P."/>
            <person name="Kodjabachian L."/>
            <person name="Le Bivic A."/>
            <person name="Borchiellini C."/>
            <person name="Claverie J.M."/>
            <person name="Renard E."/>
        </authorList>
    </citation>
    <scope>NUCLEOTIDE SEQUENCE [LARGE SCALE GENOMIC DNA]</scope>
    <source>
        <strain evidence="6">SPO-2</strain>
    </source>
</reference>
<dbReference type="AlphaFoldDB" id="A0AAV7K0Q7"/>
<name>A0AAV7K0Q7_9METZ</name>
<dbReference type="SMART" id="SM00320">
    <property type="entry name" value="WD40"/>
    <property type="match status" value="3"/>
</dbReference>
<evidence type="ECO:0000256" key="5">
    <source>
        <dbReference type="SAM" id="MobiDB-lite"/>
    </source>
</evidence>
<dbReference type="Gene3D" id="2.130.10.10">
    <property type="entry name" value="YVTN repeat-like/Quinoprotein amine dehydrogenase"/>
    <property type="match status" value="1"/>
</dbReference>
<dbReference type="SUPFAM" id="SSF50978">
    <property type="entry name" value="WD40 repeat-like"/>
    <property type="match status" value="1"/>
</dbReference>
<evidence type="ECO:0000256" key="1">
    <source>
        <dbReference type="ARBA" id="ARBA00022574"/>
    </source>
</evidence>
<dbReference type="GO" id="GO:0005737">
    <property type="term" value="C:cytoplasm"/>
    <property type="evidence" value="ECO:0007669"/>
    <property type="project" value="UniProtKB-ARBA"/>
</dbReference>
<evidence type="ECO:0000256" key="4">
    <source>
        <dbReference type="ARBA" id="ARBA00025740"/>
    </source>
</evidence>
<dbReference type="PANTHER" id="PTHR11227">
    <property type="entry name" value="WD-REPEAT PROTEIN INTERACTING WITH PHOSPHOINOSIDES WIPI -RELATED"/>
    <property type="match status" value="1"/>
</dbReference>
<dbReference type="InterPro" id="IPR001680">
    <property type="entry name" value="WD40_rpt"/>
</dbReference>
<evidence type="ECO:0000313" key="6">
    <source>
        <dbReference type="EMBL" id="KAI6654808.1"/>
    </source>
</evidence>
<dbReference type="Proteomes" id="UP001165289">
    <property type="component" value="Unassembled WGS sequence"/>
</dbReference>
<dbReference type="InterPro" id="IPR015943">
    <property type="entry name" value="WD40/YVTN_repeat-like_dom_sf"/>
</dbReference>
<keyword evidence="1" id="KW-0853">WD repeat</keyword>
<dbReference type="InterPro" id="IPR048720">
    <property type="entry name" value="PROPPIN"/>
</dbReference>
<evidence type="ECO:0000256" key="2">
    <source>
        <dbReference type="ARBA" id="ARBA00022737"/>
    </source>
</evidence>
<accession>A0AAV7K0Q7</accession>